<proteinExistence type="predicted"/>
<dbReference type="Proteomes" id="UP000050469">
    <property type="component" value="Unassembled WGS sequence"/>
</dbReference>
<protein>
    <submittedName>
        <fullName evidence="1">Transcriptional regulator</fullName>
    </submittedName>
</protein>
<sequence length="49" mass="5006">MAPPKGKVAGPNLAWDTNKLNMLGRSARLTSLAAGALGVQSPIKDGVCE</sequence>
<reference evidence="1 2" key="1">
    <citation type="submission" date="2015-09" db="EMBL/GenBank/DDBJ databases">
        <title>Genome announcement of multiple Pseudomonas syringae strains.</title>
        <authorList>
            <person name="Thakur S."/>
            <person name="Wang P.W."/>
            <person name="Gong Y."/>
            <person name="Weir B.S."/>
            <person name="Guttman D.S."/>
        </authorList>
    </citation>
    <scope>NUCLEOTIDE SEQUENCE [LARGE SCALE GENOMIC DNA]</scope>
    <source>
        <strain evidence="1 2">ICMP7840</strain>
    </source>
</reference>
<comment type="caution">
    <text evidence="1">The sequence shown here is derived from an EMBL/GenBank/DDBJ whole genome shotgun (WGS) entry which is preliminary data.</text>
</comment>
<evidence type="ECO:0000313" key="2">
    <source>
        <dbReference type="Proteomes" id="UP000050469"/>
    </source>
</evidence>
<accession>A0A0P9SW65</accession>
<name>A0A0P9SW65_PSEA0</name>
<dbReference type="EMBL" id="LJQO01000401">
    <property type="protein sequence ID" value="KPX65557.1"/>
    <property type="molecule type" value="Genomic_DNA"/>
</dbReference>
<organism evidence="1 2">
    <name type="scientific">Pseudomonas amygdali pv. photiniae</name>
    <dbReference type="NCBI Taxonomy" id="251724"/>
    <lineage>
        <taxon>Bacteria</taxon>
        <taxon>Pseudomonadati</taxon>
        <taxon>Pseudomonadota</taxon>
        <taxon>Gammaproteobacteria</taxon>
        <taxon>Pseudomonadales</taxon>
        <taxon>Pseudomonadaceae</taxon>
        <taxon>Pseudomonas</taxon>
        <taxon>Pseudomonas amygdali</taxon>
    </lineage>
</organism>
<evidence type="ECO:0000313" key="1">
    <source>
        <dbReference type="EMBL" id="KPX65557.1"/>
    </source>
</evidence>
<dbReference type="AlphaFoldDB" id="A0A0P9SW65"/>
<gene>
    <name evidence="1" type="ORF">ALO53_200101</name>
</gene>
<dbReference type="PATRIC" id="fig|251724.3.peg.3075"/>